<evidence type="ECO:0000313" key="2">
    <source>
        <dbReference type="Proteomes" id="UP001633002"/>
    </source>
</evidence>
<sequence>MSVGQAISSQAILGPNMVLADVSDSCCSSNRPGCCDSSVFARQDQLYQQLQELRLQFLADLWDILGKFKVRLDDHVRLRIP</sequence>
<gene>
    <name evidence="1" type="ORF">R1sor_025825</name>
</gene>
<evidence type="ECO:0000313" key="1">
    <source>
        <dbReference type="EMBL" id="KAL3675877.1"/>
    </source>
</evidence>
<keyword evidence="2" id="KW-1185">Reference proteome</keyword>
<dbReference type="EMBL" id="JBJQOH010000008">
    <property type="protein sequence ID" value="KAL3675877.1"/>
    <property type="molecule type" value="Genomic_DNA"/>
</dbReference>
<comment type="caution">
    <text evidence="1">The sequence shown here is derived from an EMBL/GenBank/DDBJ whole genome shotgun (WGS) entry which is preliminary data.</text>
</comment>
<dbReference type="Proteomes" id="UP001633002">
    <property type="component" value="Unassembled WGS sequence"/>
</dbReference>
<reference evidence="1 2" key="1">
    <citation type="submission" date="2024-09" db="EMBL/GenBank/DDBJ databases">
        <title>Chromosome-scale assembly of Riccia sorocarpa.</title>
        <authorList>
            <person name="Paukszto L."/>
        </authorList>
    </citation>
    <scope>NUCLEOTIDE SEQUENCE [LARGE SCALE GENOMIC DNA]</scope>
    <source>
        <strain evidence="1">LP-2024</strain>
        <tissue evidence="1">Aerial parts of the thallus</tissue>
    </source>
</reference>
<proteinExistence type="predicted"/>
<accession>A0ABD3GCF6</accession>
<dbReference type="AlphaFoldDB" id="A0ABD3GCF6"/>
<organism evidence="1 2">
    <name type="scientific">Riccia sorocarpa</name>
    <dbReference type="NCBI Taxonomy" id="122646"/>
    <lineage>
        <taxon>Eukaryota</taxon>
        <taxon>Viridiplantae</taxon>
        <taxon>Streptophyta</taxon>
        <taxon>Embryophyta</taxon>
        <taxon>Marchantiophyta</taxon>
        <taxon>Marchantiopsida</taxon>
        <taxon>Marchantiidae</taxon>
        <taxon>Marchantiales</taxon>
        <taxon>Ricciaceae</taxon>
        <taxon>Riccia</taxon>
    </lineage>
</organism>
<name>A0ABD3GCF6_9MARC</name>
<protein>
    <submittedName>
        <fullName evidence="1">Uncharacterized protein</fullName>
    </submittedName>
</protein>